<dbReference type="Proteomes" id="UP001589733">
    <property type="component" value="Unassembled WGS sequence"/>
</dbReference>
<gene>
    <name evidence="1" type="ORF">ACFFLM_24610</name>
</gene>
<name>A0ABV6B9P0_9DEIO</name>
<evidence type="ECO:0000313" key="1">
    <source>
        <dbReference type="EMBL" id="MFB9995136.1"/>
    </source>
</evidence>
<dbReference type="RefSeq" id="WP_380016776.1">
    <property type="nucleotide sequence ID" value="NZ_JBHLYR010000081.1"/>
</dbReference>
<dbReference type="EMBL" id="JBHLYR010000081">
    <property type="protein sequence ID" value="MFB9995136.1"/>
    <property type="molecule type" value="Genomic_DNA"/>
</dbReference>
<evidence type="ECO:0000313" key="2">
    <source>
        <dbReference type="Proteomes" id="UP001589733"/>
    </source>
</evidence>
<proteinExistence type="predicted"/>
<protein>
    <submittedName>
        <fullName evidence="1">Uncharacterized protein</fullName>
    </submittedName>
</protein>
<sequence length="65" mass="7539">MKPRARRRLAKALLRLQAAEQSDPVELARFMAAHKRRRLGFLPIKDNDPHYLRQLGLEDVLYGGN</sequence>
<keyword evidence="2" id="KW-1185">Reference proteome</keyword>
<comment type="caution">
    <text evidence="1">The sequence shown here is derived from an EMBL/GenBank/DDBJ whole genome shotgun (WGS) entry which is preliminary data.</text>
</comment>
<accession>A0ABV6B9P0</accession>
<organism evidence="1 2">
    <name type="scientific">Deinococcus oregonensis</name>
    <dbReference type="NCBI Taxonomy" id="1805970"/>
    <lineage>
        <taxon>Bacteria</taxon>
        <taxon>Thermotogati</taxon>
        <taxon>Deinococcota</taxon>
        <taxon>Deinococci</taxon>
        <taxon>Deinococcales</taxon>
        <taxon>Deinococcaceae</taxon>
        <taxon>Deinococcus</taxon>
    </lineage>
</organism>
<reference evidence="1 2" key="1">
    <citation type="submission" date="2024-09" db="EMBL/GenBank/DDBJ databases">
        <authorList>
            <person name="Sun Q."/>
            <person name="Mori K."/>
        </authorList>
    </citation>
    <scope>NUCLEOTIDE SEQUENCE [LARGE SCALE GENOMIC DNA]</scope>
    <source>
        <strain evidence="1 2">JCM 13503</strain>
    </source>
</reference>